<sequence length="148" mass="16776">MRSLDNPLFLREIIMDHYSNPRNHQLTGDNNYLKINMNSSTCIDNIDVEAKFDGDFISDIRFDGEACAISTASTSIMTEMLKGLTKKEAKAIINNYMKMIEGESYDESLLQEAVAFKNTYKQANRIKCATIGWNAIEKLIEESEECDG</sequence>
<dbReference type="OrthoDB" id="9804157at2"/>
<dbReference type="PANTHER" id="PTHR10093">
    <property type="entry name" value="IRON-SULFUR CLUSTER ASSEMBLY ENZYME NIFU HOMOLOG"/>
    <property type="match status" value="1"/>
</dbReference>
<dbReference type="STRING" id="999415.HMPREF9943_00721"/>
<evidence type="ECO:0000259" key="1">
    <source>
        <dbReference type="Pfam" id="PF01592"/>
    </source>
</evidence>
<dbReference type="GO" id="GO:0005506">
    <property type="term" value="F:iron ion binding"/>
    <property type="evidence" value="ECO:0007669"/>
    <property type="project" value="InterPro"/>
</dbReference>
<dbReference type="eggNOG" id="COG0822">
    <property type="taxonomic scope" value="Bacteria"/>
</dbReference>
<proteinExistence type="predicted"/>
<dbReference type="BioCyc" id="ECAT999415-HMP:GTTI-743-MONOMER"/>
<protein>
    <submittedName>
        <fullName evidence="2">NifU family SUF system FeS assembly protein</fullName>
    </submittedName>
</protein>
<dbReference type="EMBL" id="AGEJ01000012">
    <property type="protein sequence ID" value="EMD16943.1"/>
    <property type="molecule type" value="Genomic_DNA"/>
</dbReference>
<dbReference type="Proteomes" id="UP000011758">
    <property type="component" value="Unassembled WGS sequence"/>
</dbReference>
<dbReference type="GO" id="GO:0051536">
    <property type="term" value="F:iron-sulfur cluster binding"/>
    <property type="evidence" value="ECO:0007669"/>
    <property type="project" value="InterPro"/>
</dbReference>
<dbReference type="SUPFAM" id="SSF82649">
    <property type="entry name" value="SufE/NifU"/>
    <property type="match status" value="1"/>
</dbReference>
<dbReference type="AlphaFoldDB" id="M2NFF6"/>
<evidence type="ECO:0000313" key="3">
    <source>
        <dbReference type="Proteomes" id="UP000011758"/>
    </source>
</evidence>
<reference evidence="2 3" key="1">
    <citation type="submission" date="2013-02" db="EMBL/GenBank/DDBJ databases">
        <title>The Genome Sequence of Lactobacillus catenaformis F0143.</title>
        <authorList>
            <consortium name="The Broad Institute Genome Sequencing Platform"/>
            <person name="Earl A."/>
            <person name="Ward D."/>
            <person name="Feldgarden M."/>
            <person name="Gevers D."/>
            <person name="Izard J."/>
            <person name="Blanton J.M."/>
            <person name="Mathney J."/>
            <person name="Dewhirst F.E."/>
            <person name="Young S.K."/>
            <person name="Zeng Q."/>
            <person name="Gargeya S."/>
            <person name="Fitzgerald M."/>
            <person name="Haas B."/>
            <person name="Abouelleil A."/>
            <person name="Alvarado L."/>
            <person name="Arachchi H.M."/>
            <person name="Berlin A."/>
            <person name="Chapman S.B."/>
            <person name="Gearin G."/>
            <person name="Goldberg J."/>
            <person name="Griggs A."/>
            <person name="Gujja S."/>
            <person name="Hansen M."/>
            <person name="Heiman D."/>
            <person name="Howarth C."/>
            <person name="Larimer J."/>
            <person name="Lui A."/>
            <person name="MacDonald P.J.P."/>
            <person name="McCowen C."/>
            <person name="Montmayeur A."/>
            <person name="Murphy C."/>
            <person name="Neiman D."/>
            <person name="Pearson M."/>
            <person name="Priest M."/>
            <person name="Roberts A."/>
            <person name="Saif S."/>
            <person name="Shea T."/>
            <person name="Sisk P."/>
            <person name="Stolte C."/>
            <person name="Sykes S."/>
            <person name="Wortman J."/>
            <person name="Nusbaum C."/>
            <person name="Birren B."/>
        </authorList>
    </citation>
    <scope>NUCLEOTIDE SEQUENCE [LARGE SCALE GENOMIC DNA]</scope>
    <source>
        <strain evidence="2 3">OT 569</strain>
    </source>
</reference>
<dbReference type="Pfam" id="PF01592">
    <property type="entry name" value="NifU_N"/>
    <property type="match status" value="1"/>
</dbReference>
<dbReference type="InterPro" id="IPR002871">
    <property type="entry name" value="NIF_FeS_clus_asmbl_NifU_N"/>
</dbReference>
<dbReference type="NCBIfam" id="TIGR01994">
    <property type="entry name" value="SUF_scaf_2"/>
    <property type="match status" value="1"/>
</dbReference>
<dbReference type="CDD" id="cd06664">
    <property type="entry name" value="IscU_like"/>
    <property type="match status" value="1"/>
</dbReference>
<organism evidence="2 3">
    <name type="scientific">Eggerthia catenaformis OT 569 = DSM 20559</name>
    <dbReference type="NCBI Taxonomy" id="999415"/>
    <lineage>
        <taxon>Bacteria</taxon>
        <taxon>Bacillati</taxon>
        <taxon>Bacillota</taxon>
        <taxon>Erysipelotrichia</taxon>
        <taxon>Erysipelotrichales</taxon>
        <taxon>Coprobacillaceae</taxon>
        <taxon>Eggerthia</taxon>
    </lineage>
</organism>
<name>M2NFF6_9FIRM</name>
<dbReference type="RefSeq" id="WP_004802118.1">
    <property type="nucleotide sequence ID" value="NZ_AUGJ01000014.1"/>
</dbReference>
<comment type="caution">
    <text evidence="2">The sequence shown here is derived from an EMBL/GenBank/DDBJ whole genome shotgun (WGS) entry which is preliminary data.</text>
</comment>
<dbReference type="Gene3D" id="3.90.1010.10">
    <property type="match status" value="1"/>
</dbReference>
<accession>M2NFF6</accession>
<dbReference type="GO" id="GO:0016226">
    <property type="term" value="P:iron-sulfur cluster assembly"/>
    <property type="evidence" value="ECO:0007669"/>
    <property type="project" value="InterPro"/>
</dbReference>
<keyword evidence="3" id="KW-1185">Reference proteome</keyword>
<gene>
    <name evidence="2" type="ORF">HMPREF9943_00721</name>
</gene>
<feature type="domain" description="NIF system FeS cluster assembly NifU N-terminal" evidence="1">
    <location>
        <begin position="12"/>
        <end position="118"/>
    </location>
</feature>
<evidence type="ECO:0000313" key="2">
    <source>
        <dbReference type="EMBL" id="EMD16943.1"/>
    </source>
</evidence>